<reference evidence="4 5" key="1">
    <citation type="submission" date="2023-07" db="EMBL/GenBank/DDBJ databases">
        <title>Genomic Encyclopedia of Type Strains, Phase IV (KMG-IV): sequencing the most valuable type-strain genomes for metagenomic binning, comparative biology and taxonomic classification.</title>
        <authorList>
            <person name="Goeker M."/>
        </authorList>
    </citation>
    <scope>NUCLEOTIDE SEQUENCE [LARGE SCALE GENOMIC DNA]</scope>
    <source>
        <strain evidence="4 5">DSM 102814</strain>
    </source>
</reference>
<comment type="caution">
    <text evidence="4">The sequence shown here is derived from an EMBL/GenBank/DDBJ whole genome shotgun (WGS) entry which is preliminary data.</text>
</comment>
<dbReference type="PROSITE" id="PS50943">
    <property type="entry name" value="HTH_CROC1"/>
    <property type="match status" value="1"/>
</dbReference>
<dbReference type="SUPFAM" id="SSF47413">
    <property type="entry name" value="lambda repressor-like DNA-binding domains"/>
    <property type="match status" value="1"/>
</dbReference>
<dbReference type="RefSeq" id="WP_309728497.1">
    <property type="nucleotide sequence ID" value="NZ_JAVDQA010000005.1"/>
</dbReference>
<dbReference type="Proteomes" id="UP001257659">
    <property type="component" value="Unassembled WGS sequence"/>
</dbReference>
<evidence type="ECO:0000313" key="5">
    <source>
        <dbReference type="Proteomes" id="UP001257659"/>
    </source>
</evidence>
<dbReference type="InterPro" id="IPR010982">
    <property type="entry name" value="Lambda_DNA-bd_dom_sf"/>
</dbReference>
<sequence>MTGTGKCIRKFRQELGYSQEYMAMQLYISQSNYAKIENELINISTQRLKAIADILEVSMHDLLVEHTKKTITLLDTEDDLDQKVIEGLYITTRALYEKIIDDKDKEIAFLREEIKNLRAN</sequence>
<keyword evidence="1" id="KW-0238">DNA-binding</keyword>
<dbReference type="PANTHER" id="PTHR46558">
    <property type="entry name" value="TRACRIPTIONAL REGULATORY PROTEIN-RELATED-RELATED"/>
    <property type="match status" value="1"/>
</dbReference>
<feature type="domain" description="HTH cro/C1-type" evidence="3">
    <location>
        <begin position="8"/>
        <end position="62"/>
    </location>
</feature>
<feature type="coiled-coil region" evidence="2">
    <location>
        <begin position="93"/>
        <end position="120"/>
    </location>
</feature>
<gene>
    <name evidence="4" type="ORF">GGR31_001946</name>
</gene>
<dbReference type="EMBL" id="JAVDQA010000005">
    <property type="protein sequence ID" value="MDR6301295.1"/>
    <property type="molecule type" value="Genomic_DNA"/>
</dbReference>
<evidence type="ECO:0000256" key="1">
    <source>
        <dbReference type="ARBA" id="ARBA00023125"/>
    </source>
</evidence>
<protein>
    <submittedName>
        <fullName evidence="4">Transcriptional regulator with XRE-family HTH domain</fullName>
    </submittedName>
</protein>
<accession>A0ABU1K6Q6</accession>
<evidence type="ECO:0000256" key="2">
    <source>
        <dbReference type="SAM" id="Coils"/>
    </source>
</evidence>
<dbReference type="CDD" id="cd00093">
    <property type="entry name" value="HTH_XRE"/>
    <property type="match status" value="1"/>
</dbReference>
<evidence type="ECO:0000259" key="3">
    <source>
        <dbReference type="PROSITE" id="PS50943"/>
    </source>
</evidence>
<dbReference type="SMART" id="SM00530">
    <property type="entry name" value="HTH_XRE"/>
    <property type="match status" value="1"/>
</dbReference>
<keyword evidence="5" id="KW-1185">Reference proteome</keyword>
<organism evidence="4 5">
    <name type="scientific">Mesonia maritima</name>
    <dbReference type="NCBI Taxonomy" id="1793873"/>
    <lineage>
        <taxon>Bacteria</taxon>
        <taxon>Pseudomonadati</taxon>
        <taxon>Bacteroidota</taxon>
        <taxon>Flavobacteriia</taxon>
        <taxon>Flavobacteriales</taxon>
        <taxon>Flavobacteriaceae</taxon>
        <taxon>Mesonia</taxon>
    </lineage>
</organism>
<dbReference type="InterPro" id="IPR001387">
    <property type="entry name" value="Cro/C1-type_HTH"/>
</dbReference>
<dbReference type="PANTHER" id="PTHR46558:SF4">
    <property type="entry name" value="DNA-BIDING PHAGE PROTEIN"/>
    <property type="match status" value="1"/>
</dbReference>
<dbReference type="Pfam" id="PF01381">
    <property type="entry name" value="HTH_3"/>
    <property type="match status" value="1"/>
</dbReference>
<dbReference type="Gene3D" id="1.10.260.40">
    <property type="entry name" value="lambda repressor-like DNA-binding domains"/>
    <property type="match status" value="1"/>
</dbReference>
<name>A0ABU1K6Q6_9FLAO</name>
<proteinExistence type="predicted"/>
<evidence type="ECO:0000313" key="4">
    <source>
        <dbReference type="EMBL" id="MDR6301295.1"/>
    </source>
</evidence>
<keyword evidence="2" id="KW-0175">Coiled coil</keyword>